<sequence length="621" mass="67883">MIDAIASYEGRIAKVHGPARSGKTEALVKRCAHLLRAGTDPHSVLVEVTSGFAAQAFRQRLHAALGDERGDAANAVCVTTTLDVCADVLDAPDARAATDRIPRLLTAAEYRIVLEDMKTLGTPVRRLRALLERFFACMDEGLPLSDWHLDGEEEAVRAHLERVVSSRCAMLAQEAPALCAAYLREARRAERGVGFAYVLCDDFQNLSRAEQTCLCLLATEQLIVAGNEEQAQVTQAAHPHVAGFTQFEAERREVAVFELAKPFDHPVANALASDDTMVVKWSTPEEEVNGITKLLRVLLDEDDAAPEQRTCVVVPTKRWAVLLEQALRQRGFAVSAAGAQGGIGGDPRERSRARELEAYTKLNLLADPRDLVAWRTWCGFDNYLTNSDAWNALLAFADEAGQSLYDALFAIAERDDEPFLRAAVLRECFLEGRAFIERNEGRTGFNLLSAIGAEGLPAFEDIARAMAGDESAAQLFALVRAQEFHPAFPDDAHTLRIATFATLAGTAYDNLFVVAAVNGFIPRRDAFEVISTEEARERVMSSERRSFASGIAKAEKRLVISYFTKAPLEVAERTKMQVTRVRAEQGERIALVQPTVFLAEAGNACPATTGGQTLLAAHGLN</sequence>
<protein>
    <recommendedName>
        <fullName evidence="7">UvrD-like helicase ATP-binding domain-containing protein</fullName>
    </recommendedName>
</protein>
<dbReference type="Gene3D" id="3.40.50.300">
    <property type="entry name" value="P-loop containing nucleotide triphosphate hydrolases"/>
    <property type="match status" value="1"/>
</dbReference>
<evidence type="ECO:0000313" key="9">
    <source>
        <dbReference type="Proteomes" id="UP000270112"/>
    </source>
</evidence>
<keyword evidence="5" id="KW-0238">DNA-binding</keyword>
<dbReference type="OrthoDB" id="3170426at2"/>
<dbReference type="GO" id="GO:0003677">
    <property type="term" value="F:DNA binding"/>
    <property type="evidence" value="ECO:0007669"/>
    <property type="project" value="UniProtKB-KW"/>
</dbReference>
<dbReference type="RefSeq" id="WP_114546884.1">
    <property type="nucleotide sequence ID" value="NZ_PPTT01000020.1"/>
</dbReference>
<evidence type="ECO:0000313" key="8">
    <source>
        <dbReference type="EMBL" id="RNM42567.1"/>
    </source>
</evidence>
<keyword evidence="3 6" id="KW-0347">Helicase</keyword>
<dbReference type="Pfam" id="PF00580">
    <property type="entry name" value="UvrD-helicase"/>
    <property type="match status" value="1"/>
</dbReference>
<dbReference type="SUPFAM" id="SSF52540">
    <property type="entry name" value="P-loop containing nucleoside triphosphate hydrolases"/>
    <property type="match status" value="1"/>
</dbReference>
<dbReference type="GO" id="GO:0043138">
    <property type="term" value="F:3'-5' DNA helicase activity"/>
    <property type="evidence" value="ECO:0007669"/>
    <property type="project" value="TreeGrafter"/>
</dbReference>
<evidence type="ECO:0000256" key="1">
    <source>
        <dbReference type="ARBA" id="ARBA00022741"/>
    </source>
</evidence>
<evidence type="ECO:0000256" key="2">
    <source>
        <dbReference type="ARBA" id="ARBA00022801"/>
    </source>
</evidence>
<dbReference type="InterPro" id="IPR027417">
    <property type="entry name" value="P-loop_NTPase"/>
</dbReference>
<keyword evidence="2 6" id="KW-0378">Hydrolase</keyword>
<name>A0A3N0J082_9ACTN</name>
<organism evidence="8 9">
    <name type="scientific">Eggerthella sinensis</name>
    <dbReference type="NCBI Taxonomy" id="242230"/>
    <lineage>
        <taxon>Bacteria</taxon>
        <taxon>Bacillati</taxon>
        <taxon>Actinomycetota</taxon>
        <taxon>Coriobacteriia</taxon>
        <taxon>Eggerthellales</taxon>
        <taxon>Eggerthellaceae</taxon>
        <taxon>Eggerthella</taxon>
    </lineage>
</organism>
<dbReference type="PANTHER" id="PTHR11070">
    <property type="entry name" value="UVRD / RECB / PCRA DNA HELICASE FAMILY MEMBER"/>
    <property type="match status" value="1"/>
</dbReference>
<dbReference type="EMBL" id="QICC01000010">
    <property type="protein sequence ID" value="RNM42567.1"/>
    <property type="molecule type" value="Genomic_DNA"/>
</dbReference>
<evidence type="ECO:0000259" key="7">
    <source>
        <dbReference type="PROSITE" id="PS51198"/>
    </source>
</evidence>
<evidence type="ECO:0000256" key="3">
    <source>
        <dbReference type="ARBA" id="ARBA00022806"/>
    </source>
</evidence>
<gene>
    <name evidence="8" type="ORF">DMP09_04270</name>
</gene>
<dbReference type="PANTHER" id="PTHR11070:SF2">
    <property type="entry name" value="ATP-DEPENDENT DNA HELICASE SRS2"/>
    <property type="match status" value="1"/>
</dbReference>
<dbReference type="GO" id="GO:0000725">
    <property type="term" value="P:recombinational repair"/>
    <property type="evidence" value="ECO:0007669"/>
    <property type="project" value="TreeGrafter"/>
</dbReference>
<feature type="domain" description="UvrD-like helicase ATP-binding" evidence="7">
    <location>
        <begin position="1"/>
        <end position="266"/>
    </location>
</feature>
<keyword evidence="4 6" id="KW-0067">ATP-binding</keyword>
<dbReference type="GO" id="GO:0005524">
    <property type="term" value="F:ATP binding"/>
    <property type="evidence" value="ECO:0007669"/>
    <property type="project" value="UniProtKB-UniRule"/>
</dbReference>
<evidence type="ECO:0000256" key="6">
    <source>
        <dbReference type="PROSITE-ProRule" id="PRU00560"/>
    </source>
</evidence>
<dbReference type="PROSITE" id="PS51198">
    <property type="entry name" value="UVRD_HELICASE_ATP_BIND"/>
    <property type="match status" value="1"/>
</dbReference>
<dbReference type="AlphaFoldDB" id="A0A3N0J082"/>
<evidence type="ECO:0000256" key="4">
    <source>
        <dbReference type="ARBA" id="ARBA00022840"/>
    </source>
</evidence>
<dbReference type="InterPro" id="IPR000212">
    <property type="entry name" value="DNA_helicase_UvrD/REP"/>
</dbReference>
<reference evidence="9" key="1">
    <citation type="submission" date="2018-05" db="EMBL/GenBank/DDBJ databases">
        <title>Genome Sequencing of selected type strains of the family Eggerthellaceae.</title>
        <authorList>
            <person name="Danylec N."/>
            <person name="Stoll D.A."/>
            <person name="Doetsch A."/>
            <person name="Huch M."/>
        </authorList>
    </citation>
    <scope>NUCLEOTIDE SEQUENCE [LARGE SCALE GENOMIC DNA]</scope>
    <source>
        <strain evidence="9">DSM 16107</strain>
    </source>
</reference>
<keyword evidence="1 6" id="KW-0547">Nucleotide-binding</keyword>
<dbReference type="Proteomes" id="UP000270112">
    <property type="component" value="Unassembled WGS sequence"/>
</dbReference>
<dbReference type="Gene3D" id="1.10.10.160">
    <property type="match status" value="1"/>
</dbReference>
<proteinExistence type="predicted"/>
<feature type="binding site" evidence="6">
    <location>
        <begin position="17"/>
        <end position="24"/>
    </location>
    <ligand>
        <name>ATP</name>
        <dbReference type="ChEBI" id="CHEBI:30616"/>
    </ligand>
</feature>
<accession>A0A3N0J082</accession>
<evidence type="ECO:0000256" key="5">
    <source>
        <dbReference type="ARBA" id="ARBA00023125"/>
    </source>
</evidence>
<dbReference type="InterPro" id="IPR014016">
    <property type="entry name" value="UvrD-like_ATP-bd"/>
</dbReference>
<dbReference type="GO" id="GO:0016787">
    <property type="term" value="F:hydrolase activity"/>
    <property type="evidence" value="ECO:0007669"/>
    <property type="project" value="UniProtKB-UniRule"/>
</dbReference>
<comment type="caution">
    <text evidence="8">The sequence shown here is derived from an EMBL/GenBank/DDBJ whole genome shotgun (WGS) entry which is preliminary data.</text>
</comment>
<dbReference type="InterPro" id="IPR013986">
    <property type="entry name" value="DExx_box_DNA_helicase_dom_sf"/>
</dbReference>